<feature type="transmembrane region" description="Helical" evidence="21">
    <location>
        <begin position="308"/>
        <end position="325"/>
    </location>
</feature>
<feature type="transmembrane region" description="Helical" evidence="21">
    <location>
        <begin position="12"/>
        <end position="37"/>
    </location>
</feature>
<dbReference type="GO" id="GO:0022904">
    <property type="term" value="P:respiratory electron transport chain"/>
    <property type="evidence" value="ECO:0007669"/>
    <property type="project" value="TreeGrafter"/>
</dbReference>
<keyword evidence="11 19" id="KW-0479">Metal-binding</keyword>
<keyword evidence="14 21" id="KW-1133">Transmembrane helix</keyword>
<evidence type="ECO:0000256" key="10">
    <source>
        <dbReference type="ARBA" id="ARBA00022692"/>
    </source>
</evidence>
<feature type="transmembrane region" description="Helical" evidence="21">
    <location>
        <begin position="63"/>
        <end position="82"/>
    </location>
</feature>
<dbReference type="Pfam" id="PF00115">
    <property type="entry name" value="COX1"/>
    <property type="match status" value="1"/>
</dbReference>
<feature type="domain" description="Cytochrome oxidase subunit I profile" evidence="22">
    <location>
        <begin position="19"/>
        <end position="477"/>
    </location>
</feature>
<comment type="similarity">
    <text evidence="4 20">Belongs to the heme-copper respiratory oxidase family.</text>
</comment>
<dbReference type="PROSITE" id="PS00077">
    <property type="entry name" value="COX1_CUB"/>
    <property type="match status" value="1"/>
</dbReference>
<keyword evidence="7" id="KW-1003">Cell membrane</keyword>
<evidence type="ECO:0000256" key="11">
    <source>
        <dbReference type="ARBA" id="ARBA00022723"/>
    </source>
</evidence>
<protein>
    <recommendedName>
        <fullName evidence="5">cytochrome-c oxidase</fullName>
        <ecNumber evidence="5">7.1.1.9</ecNumber>
    </recommendedName>
</protein>
<dbReference type="InterPro" id="IPR000883">
    <property type="entry name" value="Cyt_C_Oxase_1"/>
</dbReference>
<evidence type="ECO:0000256" key="15">
    <source>
        <dbReference type="ARBA" id="ARBA00023004"/>
    </source>
</evidence>
<evidence type="ECO:0000259" key="22">
    <source>
        <dbReference type="PROSITE" id="PS50855"/>
    </source>
</evidence>
<evidence type="ECO:0000256" key="14">
    <source>
        <dbReference type="ARBA" id="ARBA00022989"/>
    </source>
</evidence>
<feature type="transmembrane region" description="Helical" evidence="21">
    <location>
        <begin position="128"/>
        <end position="150"/>
    </location>
</feature>
<keyword evidence="17 21" id="KW-0472">Membrane</keyword>
<dbReference type="RefSeq" id="WP_173289936.1">
    <property type="nucleotide sequence ID" value="NZ_AP021888.1"/>
</dbReference>
<proteinExistence type="inferred from homology"/>
<dbReference type="InterPro" id="IPR023616">
    <property type="entry name" value="Cyt_c_oxase-like_su1_dom"/>
</dbReference>
<feature type="transmembrane region" description="Helical" evidence="21">
    <location>
        <begin position="207"/>
        <end position="228"/>
    </location>
</feature>
<reference evidence="24" key="1">
    <citation type="submission" date="2019-11" db="EMBL/GenBank/DDBJ databases">
        <title>Isolation and characterization of two novel species in the genus Thiomicrorhabdus.</title>
        <authorList>
            <person name="Mochizuki J."/>
            <person name="Kojima H."/>
            <person name="Fukui M."/>
        </authorList>
    </citation>
    <scope>NUCLEOTIDE SEQUENCE [LARGE SCALE GENOMIC DNA]</scope>
    <source>
        <strain evidence="24">AkT22</strain>
    </source>
</reference>
<feature type="binding site" evidence="19">
    <location>
        <position position="260"/>
    </location>
    <ligand>
        <name>Cu cation</name>
        <dbReference type="ChEBI" id="CHEBI:23378"/>
        <label>B</label>
    </ligand>
</feature>
<evidence type="ECO:0000256" key="21">
    <source>
        <dbReference type="SAM" id="Phobius"/>
    </source>
</evidence>
<feature type="binding site" description="axial binding residue" evidence="19">
    <location>
        <position position="60"/>
    </location>
    <ligand>
        <name>heme b</name>
        <dbReference type="ChEBI" id="CHEBI:60344"/>
        <label>1; low-spin</label>
    </ligand>
    <ligandPart>
        <name>Fe</name>
        <dbReference type="ChEBI" id="CHEBI:18248"/>
    </ligandPart>
</feature>
<evidence type="ECO:0000256" key="2">
    <source>
        <dbReference type="ARBA" id="ARBA00004651"/>
    </source>
</evidence>
<keyword evidence="16" id="KW-0186">Copper</keyword>
<evidence type="ECO:0000256" key="19">
    <source>
        <dbReference type="PIRSR" id="PIRSR604677-50"/>
    </source>
</evidence>
<dbReference type="AlphaFoldDB" id="A0A6F8PK87"/>
<organism evidence="23 24">
    <name type="scientific">Thiosulfativibrio zosterae</name>
    <dbReference type="NCBI Taxonomy" id="2675053"/>
    <lineage>
        <taxon>Bacteria</taxon>
        <taxon>Pseudomonadati</taxon>
        <taxon>Pseudomonadota</taxon>
        <taxon>Gammaproteobacteria</taxon>
        <taxon>Thiotrichales</taxon>
        <taxon>Piscirickettsiaceae</taxon>
        <taxon>Thiosulfativibrio</taxon>
    </lineage>
</organism>
<dbReference type="SUPFAM" id="SSF81442">
    <property type="entry name" value="Cytochrome c oxidase subunit I-like"/>
    <property type="match status" value="1"/>
</dbReference>
<feature type="transmembrane region" description="Helical" evidence="21">
    <location>
        <begin position="387"/>
        <end position="415"/>
    </location>
</feature>
<evidence type="ECO:0000256" key="8">
    <source>
        <dbReference type="ARBA" id="ARBA00022617"/>
    </source>
</evidence>
<keyword evidence="13 20" id="KW-0249">Electron transport</keyword>
<dbReference type="PROSITE" id="PS50855">
    <property type="entry name" value="COX1"/>
    <property type="match status" value="1"/>
</dbReference>
<dbReference type="UniPathway" id="UPA00705"/>
<sequence length="477" mass="53587">MDTTAKPQYDNGVVQYLSVGAIVFLVLGTLMGTYAAAELAWPVLNFDIAEITFARLRVIHTNTVIYAFGGMTLMATAFYTVQRTNGVKLWCNKMAWLTAILFTIGLLGVVITLALGMTTGKEYHEQEWPLAIAIAVVWTLYTMNFVMTIASRDKEKYPNVYVSNWFFMGMMIAITYLYVVNGLALPVSLFRSYSMFAGVQDAMIQWWWGHNAVGFFLTAGFLAIMYYFVPKQAQRPIYSYRLSVIHFWALMFGYVWLGAHHLQYTALPDWTGSLGAVISLAMIIPSWGGALNGMLTLSGAWDRLRTDYILRFLIISLAFYAMSTFEGPVMAAKTVNALSHYTDWTVGHVHSGALGWVAMVSIGALYHMVMKLWNTEMYSMKLINFHFWLATIGTLFYIVAMWVSGIMQGLMWRAYDEYGTLAYTFAESVSAMHPYYALRTLGGFLFFSGAVIMLYNVVMTIRTANAKQTAGVSVAHA</sequence>
<evidence type="ECO:0000256" key="12">
    <source>
        <dbReference type="ARBA" id="ARBA00022967"/>
    </source>
</evidence>
<comment type="pathway">
    <text evidence="3">Energy metabolism; oxidative phosphorylation.</text>
</comment>
<evidence type="ECO:0000256" key="6">
    <source>
        <dbReference type="ARBA" id="ARBA00022448"/>
    </source>
</evidence>
<evidence type="ECO:0000256" key="13">
    <source>
        <dbReference type="ARBA" id="ARBA00022982"/>
    </source>
</evidence>
<feature type="binding site" evidence="19">
    <location>
        <position position="261"/>
    </location>
    <ligand>
        <name>Cu cation</name>
        <dbReference type="ChEBI" id="CHEBI:23378"/>
        <label>B</label>
    </ligand>
</feature>
<evidence type="ECO:0000256" key="17">
    <source>
        <dbReference type="ARBA" id="ARBA00023136"/>
    </source>
</evidence>
<evidence type="ECO:0000256" key="9">
    <source>
        <dbReference type="ARBA" id="ARBA00022660"/>
    </source>
</evidence>
<comment type="cofactor">
    <cofactor evidence="19">
        <name>heme</name>
        <dbReference type="ChEBI" id="CHEBI:30413"/>
    </cofactor>
    <text evidence="19">Binds 2 heme groups per subunit, denoted as high- and low-spin.</text>
</comment>
<evidence type="ECO:0000256" key="18">
    <source>
        <dbReference type="ARBA" id="ARBA00047816"/>
    </source>
</evidence>
<evidence type="ECO:0000313" key="24">
    <source>
        <dbReference type="Proteomes" id="UP000501466"/>
    </source>
</evidence>
<feature type="transmembrane region" description="Helical" evidence="21">
    <location>
        <begin position="345"/>
        <end position="366"/>
    </location>
</feature>
<evidence type="ECO:0000256" key="1">
    <source>
        <dbReference type="ARBA" id="ARBA00001970"/>
    </source>
</evidence>
<feature type="binding site" evidence="19">
    <location>
        <position position="210"/>
    </location>
    <ligand>
        <name>Cu cation</name>
        <dbReference type="ChEBI" id="CHEBI:23378"/>
        <label>B</label>
    </ligand>
</feature>
<feature type="binding site" description="axial binding residue" evidence="19">
    <location>
        <position position="350"/>
    </location>
    <ligand>
        <name>heme b</name>
        <dbReference type="ChEBI" id="CHEBI:60344"/>
        <label>1; low-spin</label>
    </ligand>
    <ligandPart>
        <name>Fe</name>
        <dbReference type="ChEBI" id="CHEBI:18248"/>
    </ligandPart>
</feature>
<dbReference type="InterPro" id="IPR036927">
    <property type="entry name" value="Cyt_c_oxase-like_su1_sf"/>
</dbReference>
<dbReference type="KEGG" id="tzo:THMIRHAT_02200"/>
<evidence type="ECO:0000256" key="3">
    <source>
        <dbReference type="ARBA" id="ARBA00004673"/>
    </source>
</evidence>
<feature type="transmembrane region" description="Helical" evidence="21">
    <location>
        <begin position="435"/>
        <end position="458"/>
    </location>
</feature>
<accession>A0A6F8PK87</accession>
<feature type="transmembrane region" description="Helical" evidence="21">
    <location>
        <begin position="162"/>
        <end position="187"/>
    </location>
</feature>
<feature type="transmembrane region" description="Helical" evidence="21">
    <location>
        <begin position="240"/>
        <end position="257"/>
    </location>
</feature>
<dbReference type="PANTHER" id="PTHR10422:SF29">
    <property type="entry name" value="CYTOCHROME C OXIDASE SUBUNIT 1 HOMOLOG, BACTEROID"/>
    <property type="match status" value="1"/>
</dbReference>
<keyword evidence="10 20" id="KW-0812">Transmembrane</keyword>
<feature type="transmembrane region" description="Helical" evidence="21">
    <location>
        <begin position="94"/>
        <end position="116"/>
    </location>
</feature>
<dbReference type="EC" id="7.1.1.9" evidence="5"/>
<comment type="catalytic activity">
    <reaction evidence="18">
        <text>4 Fe(II)-[cytochrome c] + O2 + 8 H(+)(in) = 4 Fe(III)-[cytochrome c] + 2 H2O + 4 H(+)(out)</text>
        <dbReference type="Rhea" id="RHEA:11436"/>
        <dbReference type="Rhea" id="RHEA-COMP:10350"/>
        <dbReference type="Rhea" id="RHEA-COMP:14399"/>
        <dbReference type="ChEBI" id="CHEBI:15377"/>
        <dbReference type="ChEBI" id="CHEBI:15378"/>
        <dbReference type="ChEBI" id="CHEBI:15379"/>
        <dbReference type="ChEBI" id="CHEBI:29033"/>
        <dbReference type="ChEBI" id="CHEBI:29034"/>
        <dbReference type="EC" id="7.1.1.9"/>
    </reaction>
</comment>
<evidence type="ECO:0000313" key="23">
    <source>
        <dbReference type="EMBL" id="BBP42474.1"/>
    </source>
</evidence>
<evidence type="ECO:0000256" key="16">
    <source>
        <dbReference type="ARBA" id="ARBA00023008"/>
    </source>
</evidence>
<feature type="transmembrane region" description="Helical" evidence="21">
    <location>
        <begin position="277"/>
        <end position="301"/>
    </location>
</feature>
<evidence type="ECO:0000256" key="4">
    <source>
        <dbReference type="ARBA" id="ARBA00009578"/>
    </source>
</evidence>
<keyword evidence="9 20" id="KW-0679">Respiratory chain</keyword>
<keyword evidence="15 19" id="KW-0408">Iron</keyword>
<dbReference type="GO" id="GO:0046872">
    <property type="term" value="F:metal ion binding"/>
    <property type="evidence" value="ECO:0007669"/>
    <property type="project" value="UniProtKB-KW"/>
</dbReference>
<dbReference type="GO" id="GO:0004129">
    <property type="term" value="F:cytochrome-c oxidase activity"/>
    <property type="evidence" value="ECO:0007669"/>
    <property type="project" value="UniProtKB-EC"/>
</dbReference>
<keyword evidence="12" id="KW-1278">Translocase</keyword>
<evidence type="ECO:0000256" key="5">
    <source>
        <dbReference type="ARBA" id="ARBA00012949"/>
    </source>
</evidence>
<dbReference type="InterPro" id="IPR023615">
    <property type="entry name" value="Cyt_c_Oxase_su1_BS"/>
</dbReference>
<feature type="binding site" description="axial binding residue" evidence="19">
    <location>
        <position position="348"/>
    </location>
    <ligand>
        <name>heme b</name>
        <dbReference type="ChEBI" id="CHEBI:60344"/>
        <label>2; high-spin</label>
    </ligand>
    <ligandPart>
        <name>Fe</name>
        <dbReference type="ChEBI" id="CHEBI:18248"/>
    </ligandPart>
</feature>
<keyword evidence="8 19" id="KW-0349">Heme</keyword>
<dbReference type="GO" id="GO:0015990">
    <property type="term" value="P:electron transport coupled proton transport"/>
    <property type="evidence" value="ECO:0007669"/>
    <property type="project" value="TreeGrafter"/>
</dbReference>
<comment type="cofactor">
    <cofactor evidence="19">
        <name>Cu(2+)</name>
        <dbReference type="ChEBI" id="CHEBI:29036"/>
    </cofactor>
    <text evidence="19">Binds 1 copper ion per subunit, denoted as copper B.</text>
</comment>
<dbReference type="NCBIfam" id="TIGR00780">
    <property type="entry name" value="ccoN"/>
    <property type="match status" value="1"/>
</dbReference>
<evidence type="ECO:0000256" key="7">
    <source>
        <dbReference type="ARBA" id="ARBA00022475"/>
    </source>
</evidence>
<comment type="cofactor">
    <cofactor evidence="1">
        <name>heme b</name>
        <dbReference type="ChEBI" id="CHEBI:60344"/>
    </cofactor>
</comment>
<dbReference type="GO" id="GO:0005886">
    <property type="term" value="C:plasma membrane"/>
    <property type="evidence" value="ECO:0007669"/>
    <property type="project" value="UniProtKB-SubCell"/>
</dbReference>
<keyword evidence="24" id="KW-1185">Reference proteome</keyword>
<dbReference type="GO" id="GO:0020037">
    <property type="term" value="F:heme binding"/>
    <property type="evidence" value="ECO:0007669"/>
    <property type="project" value="InterPro"/>
</dbReference>
<dbReference type="PANTHER" id="PTHR10422">
    <property type="entry name" value="CYTOCHROME C OXIDASE SUBUNIT 1"/>
    <property type="match status" value="1"/>
</dbReference>
<dbReference type="Gene3D" id="1.20.210.10">
    <property type="entry name" value="Cytochrome c oxidase-like, subunit I domain"/>
    <property type="match status" value="1"/>
</dbReference>
<gene>
    <name evidence="23" type="primary">ccoN</name>
    <name evidence="23" type="ORF">THMIRHAT_02200</name>
</gene>
<dbReference type="EMBL" id="AP021888">
    <property type="protein sequence ID" value="BBP42474.1"/>
    <property type="molecule type" value="Genomic_DNA"/>
</dbReference>
<dbReference type="Proteomes" id="UP000501466">
    <property type="component" value="Chromosome"/>
</dbReference>
<dbReference type="InterPro" id="IPR004677">
    <property type="entry name" value="Cyt_c_oxidase_cbb3_su1"/>
</dbReference>
<dbReference type="GO" id="GO:0006119">
    <property type="term" value="P:oxidative phosphorylation"/>
    <property type="evidence" value="ECO:0007669"/>
    <property type="project" value="UniProtKB-UniPathway"/>
</dbReference>
<evidence type="ECO:0000256" key="20">
    <source>
        <dbReference type="RuleBase" id="RU000370"/>
    </source>
</evidence>
<keyword evidence="6 20" id="KW-0813">Transport</keyword>
<comment type="subcellular location">
    <subcellularLocation>
        <location evidence="2">Cell membrane</location>
        <topology evidence="2">Multi-pass membrane protein</topology>
    </subcellularLocation>
</comment>
<name>A0A6F8PK87_9GAMM</name>